<dbReference type="Gene3D" id="3.10.490.10">
    <property type="entry name" value="Gamma-glutamyl cyclotransferase-like"/>
    <property type="match status" value="1"/>
</dbReference>
<dbReference type="Pfam" id="PF04752">
    <property type="entry name" value="ChaC"/>
    <property type="match status" value="1"/>
</dbReference>
<dbReference type="PANTHER" id="PTHR12192">
    <property type="entry name" value="CATION TRANSPORT PROTEIN CHAC-RELATED"/>
    <property type="match status" value="1"/>
</dbReference>
<dbReference type="GO" id="GO:0006751">
    <property type="term" value="P:glutathione catabolic process"/>
    <property type="evidence" value="ECO:0007669"/>
    <property type="project" value="InterPro"/>
</dbReference>
<evidence type="ECO:0000256" key="1">
    <source>
        <dbReference type="ARBA" id="ARBA00012344"/>
    </source>
</evidence>
<dbReference type="InterPro" id="IPR013024">
    <property type="entry name" value="GGCT-like"/>
</dbReference>
<dbReference type="SUPFAM" id="SSF110857">
    <property type="entry name" value="Gamma-glutamyl cyclotransferase-like"/>
    <property type="match status" value="1"/>
</dbReference>
<dbReference type="PANTHER" id="PTHR12192:SF2">
    <property type="entry name" value="GLUTATHIONE-SPECIFIC GAMMA-GLUTAMYLCYCLOTRANSFERASE 2"/>
    <property type="match status" value="1"/>
</dbReference>
<keyword evidence="4" id="KW-1185">Reference proteome</keyword>
<gene>
    <name evidence="3" type="ORF">CDV49_09685</name>
</gene>
<evidence type="ECO:0000256" key="2">
    <source>
        <dbReference type="ARBA" id="ARBA00023239"/>
    </source>
</evidence>
<sequence>MGTQVAEIAFWVFGYGSLMWEPGFRPVARQRARLEGWHRCFCMRSIHHRGTVEAPGLVLALDRQGGAFCDGVALAVAAEEAPEVLAMLRERELVSSAYLETSQLVTLEDGRRVEALTYVIDPDHVQYCANLPLEEQARIIAAAAGGRGPNSEYLHNTVGHLETLGFEDADLMWLAARVRGLAPVS</sequence>
<accession>A0A212ABZ4</accession>
<protein>
    <recommendedName>
        <fullName evidence="1">glutathione-specific gamma-glutamylcyclotransferase</fullName>
        <ecNumber evidence="1">4.3.2.7</ecNumber>
    </recommendedName>
</protein>
<dbReference type="GO" id="GO:0005737">
    <property type="term" value="C:cytoplasm"/>
    <property type="evidence" value="ECO:0007669"/>
    <property type="project" value="TreeGrafter"/>
</dbReference>
<organism evidence="3 4">
    <name type="scientific">Haematobacter genomosp. 1</name>
    <dbReference type="NCBI Taxonomy" id="366618"/>
    <lineage>
        <taxon>Bacteria</taxon>
        <taxon>Pseudomonadati</taxon>
        <taxon>Pseudomonadota</taxon>
        <taxon>Alphaproteobacteria</taxon>
        <taxon>Rhodobacterales</taxon>
        <taxon>Paracoccaceae</taxon>
        <taxon>Haematobacter</taxon>
    </lineage>
</organism>
<dbReference type="RefSeq" id="WP_088215343.1">
    <property type="nucleotide sequence ID" value="NZ_NIPW01000012.1"/>
</dbReference>
<dbReference type="EC" id="4.3.2.7" evidence="1"/>
<dbReference type="GO" id="GO:0061928">
    <property type="term" value="F:glutathione specific gamma-glutamylcyclotransferase activity"/>
    <property type="evidence" value="ECO:0007669"/>
    <property type="project" value="UniProtKB-EC"/>
</dbReference>
<name>A0A212ABZ4_9RHOB</name>
<dbReference type="EMBL" id="NIPW01000012">
    <property type="protein sequence ID" value="OWJ78231.1"/>
    <property type="molecule type" value="Genomic_DNA"/>
</dbReference>
<keyword evidence="3" id="KW-0808">Transferase</keyword>
<reference evidence="3 4" key="1">
    <citation type="submission" date="2016-12" db="EMBL/GenBank/DDBJ databases">
        <title>Comparison of Traditional DNA-DNA Hybridization with In Silico Genomic Analysis.</title>
        <authorList>
            <person name="Nicholson A.C."/>
            <person name="Humrighouse B.W."/>
            <person name="Graziano J."/>
            <person name="Lasker B."/>
            <person name="Whitney A.M."/>
            <person name="Mcquiston J.R."/>
        </authorList>
    </citation>
    <scope>NUCLEOTIDE SEQUENCE [LARGE SCALE GENOMIC DNA]</scope>
    <source>
        <strain evidence="3 4">H2240</strain>
    </source>
</reference>
<dbReference type="Proteomes" id="UP000196878">
    <property type="component" value="Unassembled WGS sequence"/>
</dbReference>
<dbReference type="AlphaFoldDB" id="A0A212ABZ4"/>
<dbReference type="GO" id="GO:0016740">
    <property type="term" value="F:transferase activity"/>
    <property type="evidence" value="ECO:0007669"/>
    <property type="project" value="UniProtKB-KW"/>
</dbReference>
<proteinExistence type="predicted"/>
<comment type="caution">
    <text evidence="3">The sequence shown here is derived from an EMBL/GenBank/DDBJ whole genome shotgun (WGS) entry which is preliminary data.</text>
</comment>
<dbReference type="InterPro" id="IPR036568">
    <property type="entry name" value="GGCT-like_sf"/>
</dbReference>
<keyword evidence="2" id="KW-0456">Lyase</keyword>
<evidence type="ECO:0000313" key="3">
    <source>
        <dbReference type="EMBL" id="OWJ78231.1"/>
    </source>
</evidence>
<evidence type="ECO:0000313" key="4">
    <source>
        <dbReference type="Proteomes" id="UP000196878"/>
    </source>
</evidence>
<dbReference type="CDD" id="cd06661">
    <property type="entry name" value="GGCT_like"/>
    <property type="match status" value="1"/>
</dbReference>
<dbReference type="OrthoDB" id="9795692at2"/>
<dbReference type="InterPro" id="IPR006840">
    <property type="entry name" value="ChaC"/>
</dbReference>